<dbReference type="AlphaFoldDB" id="A0A166WVN7"/>
<sequence length="71" mass="8146">MVDRVKSILKSAGARHPNFPELAISSKAPAVITYGKVRMRLTGLTDYLLWKFPEKQYQALEGTRCLYWCNL</sequence>
<dbReference type="OrthoDB" id="3071123at2759"/>
<organism evidence="1">
    <name type="scientific">Athelia psychrophila</name>
    <dbReference type="NCBI Taxonomy" id="1759441"/>
    <lineage>
        <taxon>Eukaryota</taxon>
        <taxon>Fungi</taxon>
        <taxon>Dikarya</taxon>
        <taxon>Basidiomycota</taxon>
        <taxon>Agaricomycotina</taxon>
        <taxon>Agaricomycetes</taxon>
        <taxon>Agaricomycetidae</taxon>
        <taxon>Atheliales</taxon>
        <taxon>Atheliaceae</taxon>
        <taxon>Athelia</taxon>
    </lineage>
</organism>
<proteinExistence type="predicted"/>
<protein>
    <submittedName>
        <fullName evidence="1">Uncharacterized protein</fullName>
    </submittedName>
</protein>
<reference evidence="1" key="1">
    <citation type="journal article" date="2016" name="Mol. Biol. Evol.">
        <title>Comparative Genomics of Early-Diverging Mushroom-Forming Fungi Provides Insights into the Origins of Lignocellulose Decay Capabilities.</title>
        <authorList>
            <person name="Nagy L.G."/>
            <person name="Riley R."/>
            <person name="Tritt A."/>
            <person name="Adam C."/>
            <person name="Daum C."/>
            <person name="Floudas D."/>
            <person name="Sun H."/>
            <person name="Yadav J.S."/>
            <person name="Pangilinan J."/>
            <person name="Larsson K.H."/>
            <person name="Matsuura K."/>
            <person name="Barry K."/>
            <person name="Labutti K."/>
            <person name="Kuo R."/>
            <person name="Ohm R.A."/>
            <person name="Bhattacharya S.S."/>
            <person name="Shirouzu T."/>
            <person name="Yoshinaga Y."/>
            <person name="Martin F.M."/>
            <person name="Grigoriev I.V."/>
            <person name="Hibbett D.S."/>
        </authorList>
    </citation>
    <scope>NUCLEOTIDE SEQUENCE [LARGE SCALE GENOMIC DNA]</scope>
    <source>
        <strain evidence="1">CBS 109695</strain>
    </source>
</reference>
<dbReference type="EMBL" id="KV417480">
    <property type="protein sequence ID" value="KZP34154.1"/>
    <property type="molecule type" value="Genomic_DNA"/>
</dbReference>
<gene>
    <name evidence="1" type="ORF">FIBSPDRAFT_520</name>
</gene>
<evidence type="ECO:0000313" key="1">
    <source>
        <dbReference type="EMBL" id="KZP34154.1"/>
    </source>
</evidence>
<name>A0A166WVN7_9AGAM</name>
<accession>A0A166WVN7</accession>